<dbReference type="EMBL" id="JANPWB010000001">
    <property type="protein sequence ID" value="KAJ1216656.1"/>
    <property type="molecule type" value="Genomic_DNA"/>
</dbReference>
<name>A0AAV7WV12_PLEWA</name>
<keyword evidence="3" id="KW-1185">Reference proteome</keyword>
<dbReference type="AlphaFoldDB" id="A0AAV7WV12"/>
<proteinExistence type="predicted"/>
<gene>
    <name evidence="2" type="ORF">NDU88_004257</name>
</gene>
<organism evidence="2 3">
    <name type="scientific">Pleurodeles waltl</name>
    <name type="common">Iberian ribbed newt</name>
    <dbReference type="NCBI Taxonomy" id="8319"/>
    <lineage>
        <taxon>Eukaryota</taxon>
        <taxon>Metazoa</taxon>
        <taxon>Chordata</taxon>
        <taxon>Craniata</taxon>
        <taxon>Vertebrata</taxon>
        <taxon>Euteleostomi</taxon>
        <taxon>Amphibia</taxon>
        <taxon>Batrachia</taxon>
        <taxon>Caudata</taxon>
        <taxon>Salamandroidea</taxon>
        <taxon>Salamandridae</taxon>
        <taxon>Pleurodelinae</taxon>
        <taxon>Pleurodeles</taxon>
    </lineage>
</organism>
<dbReference type="Proteomes" id="UP001066276">
    <property type="component" value="Chromosome 1_1"/>
</dbReference>
<feature type="region of interest" description="Disordered" evidence="1">
    <location>
        <begin position="78"/>
        <end position="97"/>
    </location>
</feature>
<sequence>MPPRWAETTEHCGCTPVGADPCEGAQPDGWFTTPSGKRAQGARMAERPDCDPATDEEGAVAWDRRSPDFLFGTAAKLSATGPSGLRRGMGPGKNVER</sequence>
<reference evidence="2" key="1">
    <citation type="journal article" date="2022" name="bioRxiv">
        <title>Sequencing and chromosome-scale assembly of the giantPleurodeles waltlgenome.</title>
        <authorList>
            <person name="Brown T."/>
            <person name="Elewa A."/>
            <person name="Iarovenko S."/>
            <person name="Subramanian E."/>
            <person name="Araus A.J."/>
            <person name="Petzold A."/>
            <person name="Susuki M."/>
            <person name="Suzuki K.-i.T."/>
            <person name="Hayashi T."/>
            <person name="Toyoda A."/>
            <person name="Oliveira C."/>
            <person name="Osipova E."/>
            <person name="Leigh N.D."/>
            <person name="Simon A."/>
            <person name="Yun M.H."/>
        </authorList>
    </citation>
    <scope>NUCLEOTIDE SEQUENCE</scope>
    <source>
        <strain evidence="2">20211129_DDA</strain>
        <tissue evidence="2">Liver</tissue>
    </source>
</reference>
<evidence type="ECO:0000313" key="3">
    <source>
        <dbReference type="Proteomes" id="UP001066276"/>
    </source>
</evidence>
<protein>
    <submittedName>
        <fullName evidence="2">Uncharacterized protein</fullName>
    </submittedName>
</protein>
<evidence type="ECO:0000313" key="2">
    <source>
        <dbReference type="EMBL" id="KAJ1216656.1"/>
    </source>
</evidence>
<evidence type="ECO:0000256" key="1">
    <source>
        <dbReference type="SAM" id="MobiDB-lite"/>
    </source>
</evidence>
<feature type="region of interest" description="Disordered" evidence="1">
    <location>
        <begin position="25"/>
        <end position="58"/>
    </location>
</feature>
<comment type="caution">
    <text evidence="2">The sequence shown here is derived from an EMBL/GenBank/DDBJ whole genome shotgun (WGS) entry which is preliminary data.</text>
</comment>
<accession>A0AAV7WV12</accession>